<evidence type="ECO:0000313" key="2">
    <source>
        <dbReference type="Proteomes" id="UP000486903"/>
    </source>
</evidence>
<dbReference type="Proteomes" id="UP000486903">
    <property type="component" value="Unassembled WGS sequence"/>
</dbReference>
<evidence type="ECO:0000313" key="1">
    <source>
        <dbReference type="EMBL" id="NFV27496.1"/>
    </source>
</evidence>
<name>A0A6B4JIL7_CLOBO</name>
<dbReference type="PROSITE" id="PS51257">
    <property type="entry name" value="PROKAR_LIPOPROTEIN"/>
    <property type="match status" value="1"/>
</dbReference>
<dbReference type="RefSeq" id="WP_003374418.1">
    <property type="nucleotide sequence ID" value="NZ_JACBBA010000001.1"/>
</dbReference>
<accession>A0A6B4JIL7</accession>
<dbReference type="AlphaFoldDB" id="A0A6B4JIL7"/>
<organism evidence="1 2">
    <name type="scientific">Clostridium botulinum</name>
    <dbReference type="NCBI Taxonomy" id="1491"/>
    <lineage>
        <taxon>Bacteria</taxon>
        <taxon>Bacillati</taxon>
        <taxon>Bacillota</taxon>
        <taxon>Clostridia</taxon>
        <taxon>Eubacteriales</taxon>
        <taxon>Clostridiaceae</taxon>
        <taxon>Clostridium</taxon>
    </lineage>
</organism>
<sequence>MKFFNVQTFKVFRYMLIIIVSLTITACYSKKYPSNYPSLIIECNGVDLKTEVNEVTWSENGGNSLISVPEFDITNHMEPAIVNPNNKLALKIGYDSEISKIKVIRVEMIEGQRREIPIELTDDSVQAPEEKGEYIYSIKVTWDSTPESIHFVSYVIKFQVI</sequence>
<reference evidence="1 2" key="1">
    <citation type="submission" date="2019-04" db="EMBL/GenBank/DDBJ databases">
        <title>Genome sequencing of Clostridium botulinum Groups I-IV and Clostridium butyricum.</title>
        <authorList>
            <person name="Brunt J."/>
            <person name="Van Vliet A.H.M."/>
            <person name="Stringer S.C."/>
            <person name="Carter A.T."/>
            <person name="Peck M.W."/>
        </authorList>
    </citation>
    <scope>NUCLEOTIDE SEQUENCE [LARGE SCALE GENOMIC DNA]</scope>
    <source>
        <strain evidence="1 2">BL81</strain>
    </source>
</reference>
<protein>
    <submittedName>
        <fullName evidence="1">Uncharacterized protein</fullName>
    </submittedName>
</protein>
<gene>
    <name evidence="1" type="ORF">FDG31_15280</name>
</gene>
<comment type="caution">
    <text evidence="1">The sequence shown here is derived from an EMBL/GenBank/DDBJ whole genome shotgun (WGS) entry which is preliminary data.</text>
</comment>
<proteinExistence type="predicted"/>
<dbReference type="EMBL" id="SXFB01000016">
    <property type="protein sequence ID" value="NFV27496.1"/>
    <property type="molecule type" value="Genomic_DNA"/>
</dbReference>